<dbReference type="OrthoDB" id="2504266at2759"/>
<feature type="compositionally biased region" description="Polar residues" evidence="1">
    <location>
        <begin position="397"/>
        <end position="407"/>
    </location>
</feature>
<accession>A0A3G2S3X1</accession>
<feature type="region of interest" description="Disordered" evidence="1">
    <location>
        <begin position="52"/>
        <end position="460"/>
    </location>
</feature>
<proteinExistence type="predicted"/>
<evidence type="ECO:0000256" key="1">
    <source>
        <dbReference type="SAM" id="MobiDB-lite"/>
    </source>
</evidence>
<feature type="compositionally biased region" description="Polar residues" evidence="1">
    <location>
        <begin position="151"/>
        <end position="163"/>
    </location>
</feature>
<dbReference type="AlphaFoldDB" id="A0A3G2S3X1"/>
<feature type="compositionally biased region" description="Pro residues" evidence="1">
    <location>
        <begin position="408"/>
        <end position="425"/>
    </location>
</feature>
<feature type="compositionally biased region" description="Pro residues" evidence="1">
    <location>
        <begin position="434"/>
        <end position="450"/>
    </location>
</feature>
<keyword evidence="3" id="KW-1185">Reference proteome</keyword>
<gene>
    <name evidence="2" type="ORF">DNF11_1690</name>
</gene>
<evidence type="ECO:0000313" key="3">
    <source>
        <dbReference type="Proteomes" id="UP000269793"/>
    </source>
</evidence>
<feature type="compositionally biased region" description="Pro residues" evidence="1">
    <location>
        <begin position="376"/>
        <end position="386"/>
    </location>
</feature>
<feature type="compositionally biased region" description="Basic and acidic residues" evidence="1">
    <location>
        <begin position="172"/>
        <end position="184"/>
    </location>
</feature>
<feature type="compositionally biased region" description="Basic and acidic residues" evidence="1">
    <location>
        <begin position="91"/>
        <end position="101"/>
    </location>
</feature>
<evidence type="ECO:0000313" key="2">
    <source>
        <dbReference type="EMBL" id="AYO42640.1"/>
    </source>
</evidence>
<feature type="compositionally biased region" description="Low complexity" evidence="1">
    <location>
        <begin position="360"/>
        <end position="375"/>
    </location>
</feature>
<sequence>MADMPAEDTMSGMNERKDCMYDKKMLLELSYSPLVRAPQGMASLEEWYGPWKPYMPASSMSQSRSRDGRKDTQDASFPRRESGRAGHARRGPSEDGTERRSATFKPSGFVPAPGAPRHRGMRRPDDDERGWRRPAHDEQKGSGVPAWMQDDGTQTRPSATSGVESIEAFKAQMREMERQQRGEKPSAPPVPDATEGPEETEAEQASRFARFFDVHRDTKETKHGTSSPAIGSLDLFGMWQNLQSRDADKRPSAPTASSSAVPKADTSAASGPGHARGMAHSQPVSQTHSPLVSPPTQSAAPSVLPPSLPDQGAAPKPSAADMASMQMLMSKLMSARHPSSAPLAEAPPGLGTPSRPAGPPGLSGAAHGPPGLAGRPPAPPPPPPPTGQGGAPMTSMAFLQSLMNTSVRPPPSVPPGMPAPWPPMYGAPSGHGPPGAPPPGLLPRRPPGMAAPPWMQAKDP</sequence>
<dbReference type="EMBL" id="CP033150">
    <property type="protein sequence ID" value="AYO42640.1"/>
    <property type="molecule type" value="Genomic_DNA"/>
</dbReference>
<feature type="compositionally biased region" description="Basic and acidic residues" evidence="1">
    <location>
        <begin position="122"/>
        <end position="140"/>
    </location>
</feature>
<reference evidence="2 3" key="1">
    <citation type="submission" date="2018-10" db="EMBL/GenBank/DDBJ databases">
        <title>Complete genome sequence of Malassezia restricta CBS 7877.</title>
        <authorList>
            <person name="Morand S.C."/>
            <person name="Bertignac M."/>
            <person name="Iltis A."/>
            <person name="Kolder I."/>
            <person name="Pirovano W."/>
            <person name="Jourdain R."/>
            <person name="Clavaud C."/>
        </authorList>
    </citation>
    <scope>NUCLEOTIDE SEQUENCE [LARGE SCALE GENOMIC DNA]</scope>
    <source>
        <strain evidence="2 3">CBS 7877</strain>
    </source>
</reference>
<protein>
    <submittedName>
        <fullName evidence="2">Uncharacterized protein</fullName>
    </submittedName>
</protein>
<dbReference type="VEuPathDB" id="FungiDB:DNF11_1690"/>
<feature type="compositionally biased region" description="Polar residues" evidence="1">
    <location>
        <begin position="282"/>
        <end position="297"/>
    </location>
</feature>
<feature type="compositionally biased region" description="Low complexity" evidence="1">
    <location>
        <begin position="252"/>
        <end position="264"/>
    </location>
</feature>
<dbReference type="STRING" id="425264.A0A3G2S3X1"/>
<name>A0A3G2S3X1_MALR7</name>
<feature type="compositionally biased region" description="Basic and acidic residues" evidence="1">
    <location>
        <begin position="210"/>
        <end position="223"/>
    </location>
</feature>
<feature type="compositionally biased region" description="Basic and acidic residues" evidence="1">
    <location>
        <begin position="64"/>
        <end position="84"/>
    </location>
</feature>
<dbReference type="Proteomes" id="UP000269793">
    <property type="component" value="Chromosome III"/>
</dbReference>
<organism evidence="2 3">
    <name type="scientific">Malassezia restricta (strain ATCC 96810 / NBRC 103918 / CBS 7877)</name>
    <name type="common">Seborrheic dermatitis infection agent</name>
    <dbReference type="NCBI Taxonomy" id="425264"/>
    <lineage>
        <taxon>Eukaryota</taxon>
        <taxon>Fungi</taxon>
        <taxon>Dikarya</taxon>
        <taxon>Basidiomycota</taxon>
        <taxon>Ustilaginomycotina</taxon>
        <taxon>Malasseziomycetes</taxon>
        <taxon>Malasseziales</taxon>
        <taxon>Malasseziaceae</taxon>
        <taxon>Malassezia</taxon>
    </lineage>
</organism>